<dbReference type="InterPro" id="IPR046357">
    <property type="entry name" value="PPIase_dom_sf"/>
</dbReference>
<evidence type="ECO:0000256" key="2">
    <source>
        <dbReference type="ARBA" id="ARBA00023110"/>
    </source>
</evidence>
<dbReference type="Proteomes" id="UP000823604">
    <property type="component" value="Unassembled WGS sequence"/>
</dbReference>
<protein>
    <recommendedName>
        <fullName evidence="4">Peptidyl-prolyl cis-trans isomerase</fullName>
        <ecNumber evidence="4">5.2.1.8</ecNumber>
    </recommendedName>
</protein>
<dbReference type="AlphaFoldDB" id="A0A9D9IJP9"/>
<organism evidence="7 8">
    <name type="scientific">Candidatus Merdivivens pullicola</name>
    <dbReference type="NCBI Taxonomy" id="2840872"/>
    <lineage>
        <taxon>Bacteria</taxon>
        <taxon>Pseudomonadati</taxon>
        <taxon>Bacteroidota</taxon>
        <taxon>Bacteroidia</taxon>
        <taxon>Bacteroidales</taxon>
        <taxon>Muribaculaceae</taxon>
        <taxon>Muribaculaceae incertae sedis</taxon>
        <taxon>Candidatus Merdivivens</taxon>
    </lineage>
</organism>
<dbReference type="PROSITE" id="PS50059">
    <property type="entry name" value="FKBP_PPIASE"/>
    <property type="match status" value="1"/>
</dbReference>
<keyword evidence="2 3" id="KW-0697">Rotamase</keyword>
<evidence type="ECO:0000256" key="5">
    <source>
        <dbReference type="SAM" id="SignalP"/>
    </source>
</evidence>
<dbReference type="EMBL" id="JADIMA010000039">
    <property type="protein sequence ID" value="MBO8472826.1"/>
    <property type="molecule type" value="Genomic_DNA"/>
</dbReference>
<keyword evidence="5" id="KW-0732">Signal</keyword>
<gene>
    <name evidence="7" type="ORF">IAB81_04285</name>
</gene>
<dbReference type="Gene3D" id="3.10.50.40">
    <property type="match status" value="1"/>
</dbReference>
<feature type="signal peptide" evidence="5">
    <location>
        <begin position="1"/>
        <end position="24"/>
    </location>
</feature>
<keyword evidence="3 4" id="KW-0413">Isomerase</keyword>
<comment type="similarity">
    <text evidence="4">Belongs to the FKBP-type PPIase family.</text>
</comment>
<sequence>MKMMRCHKYISPALAAALFYLVCAGCTSQNLEKTYATLEENIDKYITTNFSDSSLYTIHRNAGSNRITVNPSDSSGFEMPSDTLMAGGNVVFDYAMYIFGNSFPPTNMIAATTQELADQGGLWGDSTVFQPVSVNLSDRHLLEGLRNGLLGVYAGEECYIIFSPEYGFGNDEVNAIPKMSSLMYHIWIHSIENR</sequence>
<evidence type="ECO:0000256" key="4">
    <source>
        <dbReference type="RuleBase" id="RU003915"/>
    </source>
</evidence>
<name>A0A9D9IJP9_9BACT</name>
<comment type="catalytic activity">
    <reaction evidence="1 3 4">
        <text>[protein]-peptidylproline (omega=180) = [protein]-peptidylproline (omega=0)</text>
        <dbReference type="Rhea" id="RHEA:16237"/>
        <dbReference type="Rhea" id="RHEA-COMP:10747"/>
        <dbReference type="Rhea" id="RHEA-COMP:10748"/>
        <dbReference type="ChEBI" id="CHEBI:83833"/>
        <dbReference type="ChEBI" id="CHEBI:83834"/>
        <dbReference type="EC" id="5.2.1.8"/>
    </reaction>
</comment>
<dbReference type="Pfam" id="PF00254">
    <property type="entry name" value="FKBP_C"/>
    <property type="match status" value="1"/>
</dbReference>
<dbReference type="InterPro" id="IPR001179">
    <property type="entry name" value="PPIase_FKBP_dom"/>
</dbReference>
<dbReference type="EC" id="5.2.1.8" evidence="4"/>
<feature type="domain" description="PPIase FKBP-type" evidence="6">
    <location>
        <begin position="87"/>
        <end position="192"/>
    </location>
</feature>
<evidence type="ECO:0000313" key="8">
    <source>
        <dbReference type="Proteomes" id="UP000823604"/>
    </source>
</evidence>
<feature type="chain" id="PRO_5038921076" description="Peptidyl-prolyl cis-trans isomerase" evidence="5">
    <location>
        <begin position="25"/>
        <end position="194"/>
    </location>
</feature>
<evidence type="ECO:0000256" key="3">
    <source>
        <dbReference type="PROSITE-ProRule" id="PRU00277"/>
    </source>
</evidence>
<reference evidence="7" key="1">
    <citation type="submission" date="2020-10" db="EMBL/GenBank/DDBJ databases">
        <authorList>
            <person name="Gilroy R."/>
        </authorList>
    </citation>
    <scope>NUCLEOTIDE SEQUENCE</scope>
    <source>
        <strain evidence="7">B1-8020</strain>
    </source>
</reference>
<dbReference type="SUPFAM" id="SSF54534">
    <property type="entry name" value="FKBP-like"/>
    <property type="match status" value="1"/>
</dbReference>
<evidence type="ECO:0000313" key="7">
    <source>
        <dbReference type="EMBL" id="MBO8472826.1"/>
    </source>
</evidence>
<evidence type="ECO:0000259" key="6">
    <source>
        <dbReference type="PROSITE" id="PS50059"/>
    </source>
</evidence>
<proteinExistence type="inferred from homology"/>
<evidence type="ECO:0000256" key="1">
    <source>
        <dbReference type="ARBA" id="ARBA00000971"/>
    </source>
</evidence>
<reference evidence="7" key="2">
    <citation type="journal article" date="2021" name="PeerJ">
        <title>Extensive microbial diversity within the chicken gut microbiome revealed by metagenomics and culture.</title>
        <authorList>
            <person name="Gilroy R."/>
            <person name="Ravi A."/>
            <person name="Getino M."/>
            <person name="Pursley I."/>
            <person name="Horton D.L."/>
            <person name="Alikhan N.F."/>
            <person name="Baker D."/>
            <person name="Gharbi K."/>
            <person name="Hall N."/>
            <person name="Watson M."/>
            <person name="Adriaenssens E.M."/>
            <person name="Foster-Nyarko E."/>
            <person name="Jarju S."/>
            <person name="Secka A."/>
            <person name="Antonio M."/>
            <person name="Oren A."/>
            <person name="Chaudhuri R.R."/>
            <person name="La Ragione R."/>
            <person name="Hildebrand F."/>
            <person name="Pallen M.J."/>
        </authorList>
    </citation>
    <scope>NUCLEOTIDE SEQUENCE</scope>
    <source>
        <strain evidence="7">B1-8020</strain>
    </source>
</reference>
<comment type="caution">
    <text evidence="7">The sequence shown here is derived from an EMBL/GenBank/DDBJ whole genome shotgun (WGS) entry which is preliminary data.</text>
</comment>
<accession>A0A9D9IJP9</accession>
<dbReference type="GO" id="GO:0003755">
    <property type="term" value="F:peptidyl-prolyl cis-trans isomerase activity"/>
    <property type="evidence" value="ECO:0007669"/>
    <property type="project" value="UniProtKB-UniRule"/>
</dbReference>